<protein>
    <submittedName>
        <fullName evidence="2">Uncharacterized protein</fullName>
    </submittedName>
</protein>
<keyword evidence="1" id="KW-0732">Signal</keyword>
<sequence length="126" mass="14160">MEASRLLWILRVFLTLVGFEWRRVSGSSCDLEGNPHEKRLNPGAVHFSSIGWVPHPESPVRHHASDLNISSSTTRARSPNGLLSCEDLPTVKCTDRDIFQCLSLDPTAAIHHIGYQIPSMRKLELF</sequence>
<dbReference type="EMBL" id="JAVLET010000002">
    <property type="protein sequence ID" value="KAL0473565.1"/>
    <property type="molecule type" value="Genomic_DNA"/>
</dbReference>
<evidence type="ECO:0000256" key="1">
    <source>
        <dbReference type="SAM" id="SignalP"/>
    </source>
</evidence>
<keyword evidence="3" id="KW-1185">Reference proteome</keyword>
<reference evidence="2 3" key="1">
    <citation type="submission" date="2023-09" db="EMBL/GenBank/DDBJ databases">
        <title>Multi-omics analysis of a traditional fermented food reveals byproduct-associated fungal strains for waste-to-food upcycling.</title>
        <authorList>
            <consortium name="Lawrence Berkeley National Laboratory"/>
            <person name="Rekdal V.M."/>
            <person name="Villalobos-Escobedo J.M."/>
            <person name="Rodriguez-Valeron N."/>
            <person name="Garcia M.O."/>
            <person name="Vasquez D.P."/>
            <person name="Damayanti I."/>
            <person name="Sorensen P.M."/>
            <person name="Baidoo E.E."/>
            <person name="De Carvalho A.C."/>
            <person name="Riley R."/>
            <person name="Lipzen A."/>
            <person name="He G."/>
            <person name="Yan M."/>
            <person name="Haridas S."/>
            <person name="Daum C."/>
            <person name="Yoshinaga Y."/>
            <person name="Ng V."/>
            <person name="Grigoriev I.V."/>
            <person name="Munk R."/>
            <person name="Nuraida L."/>
            <person name="Wijaya C.H."/>
            <person name="Morales P.-C."/>
            <person name="Keasling J.D."/>
        </authorList>
    </citation>
    <scope>NUCLEOTIDE SEQUENCE [LARGE SCALE GENOMIC DNA]</scope>
    <source>
        <strain evidence="2 3">FGSC 2613</strain>
    </source>
</reference>
<name>A0ABR3DLM5_NEUIN</name>
<feature type="signal peptide" evidence="1">
    <location>
        <begin position="1"/>
        <end position="26"/>
    </location>
</feature>
<organism evidence="2 3">
    <name type="scientific">Neurospora intermedia</name>
    <dbReference type="NCBI Taxonomy" id="5142"/>
    <lineage>
        <taxon>Eukaryota</taxon>
        <taxon>Fungi</taxon>
        <taxon>Dikarya</taxon>
        <taxon>Ascomycota</taxon>
        <taxon>Pezizomycotina</taxon>
        <taxon>Sordariomycetes</taxon>
        <taxon>Sordariomycetidae</taxon>
        <taxon>Sordariales</taxon>
        <taxon>Sordariaceae</taxon>
        <taxon>Neurospora</taxon>
    </lineage>
</organism>
<proteinExistence type="predicted"/>
<evidence type="ECO:0000313" key="2">
    <source>
        <dbReference type="EMBL" id="KAL0473565.1"/>
    </source>
</evidence>
<comment type="caution">
    <text evidence="2">The sequence shown here is derived from an EMBL/GenBank/DDBJ whole genome shotgun (WGS) entry which is preliminary data.</text>
</comment>
<evidence type="ECO:0000313" key="3">
    <source>
        <dbReference type="Proteomes" id="UP001451303"/>
    </source>
</evidence>
<dbReference type="Proteomes" id="UP001451303">
    <property type="component" value="Unassembled WGS sequence"/>
</dbReference>
<feature type="chain" id="PRO_5046184994" evidence="1">
    <location>
        <begin position="27"/>
        <end position="126"/>
    </location>
</feature>
<gene>
    <name evidence="2" type="ORF">QR685DRAFT_179240</name>
</gene>
<accession>A0ABR3DLM5</accession>